<reference evidence="1 2" key="1">
    <citation type="submission" date="2019-02" db="EMBL/GenBank/DDBJ databases">
        <authorList>
            <person name="Li S.-H."/>
        </authorList>
    </citation>
    <scope>NUCLEOTIDE SEQUENCE [LARGE SCALE GENOMIC DNA]</scope>
    <source>
        <strain evidence="1 2">IMCC14385</strain>
    </source>
</reference>
<dbReference type="KEGG" id="halc:EY643_00865"/>
<keyword evidence="1" id="KW-0378">Hydrolase</keyword>
<protein>
    <submittedName>
        <fullName evidence="1">Dienelactone hydrolase</fullName>
    </submittedName>
</protein>
<dbReference type="OrthoDB" id="569821at2"/>
<evidence type="ECO:0000313" key="2">
    <source>
        <dbReference type="Proteomes" id="UP000326287"/>
    </source>
</evidence>
<dbReference type="Gene3D" id="3.40.50.1820">
    <property type="entry name" value="alpha/beta hydrolase"/>
    <property type="match status" value="1"/>
</dbReference>
<dbReference type="InterPro" id="IPR029058">
    <property type="entry name" value="AB_hydrolase_fold"/>
</dbReference>
<keyword evidence="2" id="KW-1185">Reference proteome</keyword>
<dbReference type="SUPFAM" id="SSF53474">
    <property type="entry name" value="alpha/beta-Hydrolases"/>
    <property type="match status" value="1"/>
</dbReference>
<dbReference type="AlphaFoldDB" id="A0A5P9NEZ4"/>
<name>A0A5P9NEZ4_9GAMM</name>
<proteinExistence type="predicted"/>
<accession>A0A5P9NEZ4</accession>
<gene>
    <name evidence="1" type="ORF">EY643_00865</name>
</gene>
<dbReference type="GO" id="GO:0016787">
    <property type="term" value="F:hydrolase activity"/>
    <property type="evidence" value="ECO:0007669"/>
    <property type="project" value="UniProtKB-KW"/>
</dbReference>
<evidence type="ECO:0000313" key="1">
    <source>
        <dbReference type="EMBL" id="QFU74312.1"/>
    </source>
</evidence>
<organism evidence="1 2">
    <name type="scientific">Halioglobus maricola</name>
    <dbReference type="NCBI Taxonomy" id="2601894"/>
    <lineage>
        <taxon>Bacteria</taxon>
        <taxon>Pseudomonadati</taxon>
        <taxon>Pseudomonadota</taxon>
        <taxon>Gammaproteobacteria</taxon>
        <taxon>Cellvibrionales</taxon>
        <taxon>Halieaceae</taxon>
        <taxon>Halioglobus</taxon>
    </lineage>
</organism>
<sequence length="302" mass="31648">MKIYYPCTYGDTPEERNSGVVPAAEDSAPYPVVILLPGINLGPEGCAWLARQLALAGAITVACTAIAEEMPGYISISPGLLFEQLSPGGFGRAPSCSLLQPVMDELAAVQQASVLAGLLDLDRIILGGHSAGGTAALLNANPEWFPGVCGVFSYAAHTGASVALGWPAETVLRLPATLPTLLLAGDRDGVIAASAHRYGREGADPLHTVCRTFDEGVHDCGGRSYLMVLAGATHFTCADPHDGTTGREFLDWDSDADQAELRGLMGQLIADFVAATARADERAVSRLQDAQCDSRLALVKSR</sequence>
<dbReference type="Proteomes" id="UP000326287">
    <property type="component" value="Chromosome"/>
</dbReference>
<dbReference type="EMBL" id="CP036422">
    <property type="protein sequence ID" value="QFU74312.1"/>
    <property type="molecule type" value="Genomic_DNA"/>
</dbReference>